<protein>
    <submittedName>
        <fullName evidence="1">Uncharacterized protein</fullName>
    </submittedName>
</protein>
<dbReference type="EMBL" id="LXPS01000011">
    <property type="protein sequence ID" value="OAE46828.1"/>
    <property type="molecule type" value="Genomic_DNA"/>
</dbReference>
<organism evidence="1 2">
    <name type="scientific">Agrobacterium tumefaciens</name>
    <dbReference type="NCBI Taxonomy" id="358"/>
    <lineage>
        <taxon>Bacteria</taxon>
        <taxon>Pseudomonadati</taxon>
        <taxon>Pseudomonadota</taxon>
        <taxon>Alphaproteobacteria</taxon>
        <taxon>Hyphomicrobiales</taxon>
        <taxon>Rhizobiaceae</taxon>
        <taxon>Rhizobium/Agrobacterium group</taxon>
        <taxon>Agrobacterium</taxon>
        <taxon>Agrobacterium tumefaciens complex</taxon>
    </lineage>
</organism>
<accession>A0A176XDL9</accession>
<comment type="caution">
    <text evidence="1">The sequence shown here is derived from an EMBL/GenBank/DDBJ whole genome shotgun (WGS) entry which is preliminary data.</text>
</comment>
<reference evidence="1 2" key="1">
    <citation type="submission" date="2016-05" db="EMBL/GenBank/DDBJ databases">
        <authorList>
            <person name="Lavstsen T."/>
            <person name="Jespersen J.S."/>
        </authorList>
    </citation>
    <scope>NUCLEOTIDE SEQUENCE [LARGE SCALE GENOMIC DNA]</scope>
    <source>
        <strain evidence="1 2">KCJ1736</strain>
    </source>
</reference>
<evidence type="ECO:0000313" key="2">
    <source>
        <dbReference type="Proteomes" id="UP000077098"/>
    </source>
</evidence>
<name>A0A176XDL9_AGRTU</name>
<gene>
    <name evidence="1" type="ORF">A7J57_12135</name>
</gene>
<dbReference type="RefSeq" id="WP_063948509.1">
    <property type="nucleotide sequence ID" value="NZ_LXPS01000011.1"/>
</dbReference>
<proteinExistence type="predicted"/>
<sequence>MIDIFENKAAVPGDWVLSPLYDVVTTGEYAGSQLSAAEAILALADKIERDGIAPEGQKALADLIRYLVQLPLQRID</sequence>
<dbReference type="Proteomes" id="UP000077098">
    <property type="component" value="Unassembled WGS sequence"/>
</dbReference>
<evidence type="ECO:0000313" key="1">
    <source>
        <dbReference type="EMBL" id="OAE46828.1"/>
    </source>
</evidence>
<dbReference type="AlphaFoldDB" id="A0A176XDL9"/>